<comment type="caution">
    <text evidence="2">The sequence shown here is derived from an EMBL/GenBank/DDBJ whole genome shotgun (WGS) entry which is preliminary data.</text>
</comment>
<keyword evidence="3" id="KW-1185">Reference proteome</keyword>
<dbReference type="AlphaFoldDB" id="A0A8S3UGV7"/>
<proteinExistence type="predicted"/>
<keyword evidence="1" id="KW-0472">Membrane</keyword>
<sequence length="309" mass="35235">MSIRCVYIPPENSRYASKDAFEEIEREMVTLRDDEQLCSLIGGRTGSDKGIGKATTKDNSLIDYFIVSSNLFKYIEEYEIIPFDALFSDVHNRIHVKLTTEVTTIEKEKNRDEVGYCKKENVTIKTTNGTDTSQKKYCCTHYEKQNNKCKACEEGYTSRYGKPCHPCEAGLYGGRCAFLCHCEGSQRCDHVIGCTASRKTSEEGMKKEGTKYQKPKDVVIFMSCIAAFGLLLVAAFSVWKYRQTLQRFISSLKSRQPSFGEHRMAQRFKITSVGNDRSTKLGLETIYAVINEKEMLPYCEIENSRDTKN</sequence>
<keyword evidence="1" id="KW-0812">Transmembrane</keyword>
<organism evidence="2 3">
    <name type="scientific">Mytilus edulis</name>
    <name type="common">Blue mussel</name>
    <dbReference type="NCBI Taxonomy" id="6550"/>
    <lineage>
        <taxon>Eukaryota</taxon>
        <taxon>Metazoa</taxon>
        <taxon>Spiralia</taxon>
        <taxon>Lophotrochozoa</taxon>
        <taxon>Mollusca</taxon>
        <taxon>Bivalvia</taxon>
        <taxon>Autobranchia</taxon>
        <taxon>Pteriomorphia</taxon>
        <taxon>Mytilida</taxon>
        <taxon>Mytiloidea</taxon>
        <taxon>Mytilidae</taxon>
        <taxon>Mytilinae</taxon>
        <taxon>Mytilus</taxon>
    </lineage>
</organism>
<reference evidence="2" key="1">
    <citation type="submission" date="2021-03" db="EMBL/GenBank/DDBJ databases">
        <authorList>
            <person name="Bekaert M."/>
        </authorList>
    </citation>
    <scope>NUCLEOTIDE SEQUENCE</scope>
</reference>
<evidence type="ECO:0000313" key="2">
    <source>
        <dbReference type="EMBL" id="CAG2244760.1"/>
    </source>
</evidence>
<feature type="transmembrane region" description="Helical" evidence="1">
    <location>
        <begin position="218"/>
        <end position="239"/>
    </location>
</feature>
<dbReference type="Proteomes" id="UP000683360">
    <property type="component" value="Unassembled WGS sequence"/>
</dbReference>
<gene>
    <name evidence="2" type="ORF">MEDL_56739</name>
</gene>
<evidence type="ECO:0000313" key="3">
    <source>
        <dbReference type="Proteomes" id="UP000683360"/>
    </source>
</evidence>
<evidence type="ECO:0000256" key="1">
    <source>
        <dbReference type="SAM" id="Phobius"/>
    </source>
</evidence>
<accession>A0A8S3UGV7</accession>
<keyword evidence="1" id="KW-1133">Transmembrane helix</keyword>
<protein>
    <submittedName>
        <fullName evidence="2">Uncharacterized protein</fullName>
    </submittedName>
</protein>
<dbReference type="EMBL" id="CAJPWZ010002747">
    <property type="protein sequence ID" value="CAG2244760.1"/>
    <property type="molecule type" value="Genomic_DNA"/>
</dbReference>
<name>A0A8S3UGV7_MYTED</name>